<evidence type="ECO:0000313" key="1">
    <source>
        <dbReference type="EMBL" id="BAY73530.1"/>
    </source>
</evidence>
<dbReference type="EMBL" id="AP018220">
    <property type="protein sequence ID" value="BAY73530.1"/>
    <property type="molecule type" value="Genomic_DNA"/>
</dbReference>
<gene>
    <name evidence="1" type="ORF">NIES23_63820</name>
</gene>
<sequence>MKNIQVIDGAMNCAYDIFAATDEEFKVIFPDEGQDIQFAEDIYSNEEAQMVLSKIWQRRTSKKNVNGIHGTLFYQLEYKKQFYPNFREEDLTINKGRA</sequence>
<accession>A0A1Z4KWX2</accession>
<evidence type="ECO:0000313" key="2">
    <source>
        <dbReference type="Proteomes" id="UP000217507"/>
    </source>
</evidence>
<reference evidence="1 2" key="1">
    <citation type="submission" date="2017-06" db="EMBL/GenBank/DDBJ databases">
        <title>Genome sequencing of cyanobaciteial culture collection at National Institute for Environmental Studies (NIES).</title>
        <authorList>
            <person name="Hirose Y."/>
            <person name="Shimura Y."/>
            <person name="Fujisawa T."/>
            <person name="Nakamura Y."/>
            <person name="Kawachi M."/>
        </authorList>
    </citation>
    <scope>NUCLEOTIDE SEQUENCE [LARGE SCALE GENOMIC DNA]</scope>
    <source>
        <strain evidence="1 2">NIES-23</strain>
        <plasmid evidence="2">Plasmid Plasmid4 dna</plasmid>
    </source>
</reference>
<dbReference type="Proteomes" id="UP000217507">
    <property type="component" value="Plasmid Plasmid4 dna"/>
</dbReference>
<geneLocation type="plasmid" evidence="1">
    <name>plasmid4</name>
</geneLocation>
<dbReference type="AlphaFoldDB" id="A0A1Z4KWX2"/>
<proteinExistence type="predicted"/>
<name>A0A1Z4KWX2_ANAVA</name>
<organism evidence="1 2">
    <name type="scientific">Trichormus variabilis NIES-23</name>
    <dbReference type="NCBI Taxonomy" id="1973479"/>
    <lineage>
        <taxon>Bacteria</taxon>
        <taxon>Bacillati</taxon>
        <taxon>Cyanobacteriota</taxon>
        <taxon>Cyanophyceae</taxon>
        <taxon>Nostocales</taxon>
        <taxon>Nostocaceae</taxon>
        <taxon>Trichormus</taxon>
    </lineage>
</organism>
<keyword evidence="1" id="KW-0614">Plasmid</keyword>
<protein>
    <submittedName>
        <fullName evidence="1">Uncharacterized protein</fullName>
    </submittedName>
</protein>